<comment type="similarity">
    <text evidence="3 10">Belongs to the TOP6A family.</text>
</comment>
<dbReference type="GO" id="GO:0046872">
    <property type="term" value="F:metal ion binding"/>
    <property type="evidence" value="ECO:0007669"/>
    <property type="project" value="UniProtKB-KW"/>
</dbReference>
<evidence type="ECO:0000256" key="5">
    <source>
        <dbReference type="ARBA" id="ARBA00022723"/>
    </source>
</evidence>
<dbReference type="Gene3D" id="3.40.1360.10">
    <property type="match status" value="1"/>
</dbReference>
<dbReference type="GO" id="GO:0003677">
    <property type="term" value="F:DNA binding"/>
    <property type="evidence" value="ECO:0007669"/>
    <property type="project" value="UniProtKB-UniRule"/>
</dbReference>
<dbReference type="Pfam" id="PF21180">
    <property type="entry name" value="TOP6A-Spo11_Toprim"/>
    <property type="match status" value="1"/>
</dbReference>
<dbReference type="PRINTS" id="PR01550">
    <property type="entry name" value="TOP6AFAMILY"/>
</dbReference>
<evidence type="ECO:0000256" key="7">
    <source>
        <dbReference type="ARBA" id="ARBA00023029"/>
    </source>
</evidence>
<keyword evidence="7 10" id="KW-0799">Topoisomerase</keyword>
<feature type="domain" description="Topoisomerase 6 subunit A/Spo11 TOPRIM" evidence="13">
    <location>
        <begin position="612"/>
        <end position="781"/>
    </location>
</feature>
<gene>
    <name evidence="14" type="primary">5578497</name>
</gene>
<evidence type="ECO:0000313" key="14">
    <source>
        <dbReference type="EnsemblMetazoa" id="AAEL013702-PC"/>
    </source>
</evidence>
<evidence type="ECO:0000256" key="4">
    <source>
        <dbReference type="ARBA" id="ARBA00012895"/>
    </source>
</evidence>
<evidence type="ECO:0000256" key="1">
    <source>
        <dbReference type="ARBA" id="ARBA00000185"/>
    </source>
</evidence>
<feature type="compositionally biased region" description="Polar residues" evidence="11">
    <location>
        <begin position="41"/>
        <end position="52"/>
    </location>
</feature>
<evidence type="ECO:0000313" key="15">
    <source>
        <dbReference type="Proteomes" id="UP000008820"/>
    </source>
</evidence>
<evidence type="ECO:0000256" key="2">
    <source>
        <dbReference type="ARBA" id="ARBA00001946"/>
    </source>
</evidence>
<evidence type="ECO:0000256" key="9">
    <source>
        <dbReference type="ARBA" id="ARBA00023235"/>
    </source>
</evidence>
<dbReference type="Proteomes" id="UP000008820">
    <property type="component" value="Chromosome 1"/>
</dbReference>
<evidence type="ECO:0000259" key="12">
    <source>
        <dbReference type="Pfam" id="PF04406"/>
    </source>
</evidence>
<reference evidence="14" key="2">
    <citation type="submission" date="2020-05" db="UniProtKB">
        <authorList>
            <consortium name="EnsemblMetazoa"/>
        </authorList>
    </citation>
    <scope>IDENTIFICATION</scope>
    <source>
        <strain evidence="14">LVP_AGWG</strain>
    </source>
</reference>
<proteinExistence type="inferred from homology"/>
<dbReference type="InterPro" id="IPR036388">
    <property type="entry name" value="WH-like_DNA-bd_sf"/>
</dbReference>
<dbReference type="GO" id="GO:0000706">
    <property type="term" value="P:meiotic DNA double-strand break processing"/>
    <property type="evidence" value="ECO:0007669"/>
    <property type="project" value="TreeGrafter"/>
</dbReference>
<dbReference type="PRINTS" id="PR01552">
    <property type="entry name" value="TPISMRASE6A"/>
</dbReference>
<dbReference type="GO" id="GO:0006265">
    <property type="term" value="P:DNA topological change"/>
    <property type="evidence" value="ECO:0007669"/>
    <property type="project" value="InterPro"/>
</dbReference>
<dbReference type="InterPro" id="IPR036078">
    <property type="entry name" value="Spo11/TopoVI_A_sf"/>
</dbReference>
<feature type="active site" description="O-(5'-phospho-DNA)-tyrosine intermediate" evidence="10">
    <location>
        <position position="531"/>
    </location>
</feature>
<keyword evidence="6" id="KW-0460">Magnesium</keyword>
<feature type="compositionally biased region" description="Basic and acidic residues" evidence="11">
    <location>
        <begin position="129"/>
        <end position="146"/>
    </location>
</feature>
<dbReference type="EC" id="5.6.2.2" evidence="4"/>
<dbReference type="GO" id="GO:0042138">
    <property type="term" value="P:meiotic DNA double-strand break formation"/>
    <property type="evidence" value="ECO:0007669"/>
    <property type="project" value="TreeGrafter"/>
</dbReference>
<reference evidence="14 15" key="1">
    <citation type="submission" date="2017-06" db="EMBL/GenBank/DDBJ databases">
        <title>Aedes aegypti genome working group (AGWG) sequencing and assembly.</title>
        <authorList>
            <consortium name="Aedes aegypti Genome Working Group (AGWG)"/>
            <person name="Matthews B.J."/>
        </authorList>
    </citation>
    <scope>NUCLEOTIDE SEQUENCE [LARGE SCALE GENOMIC DNA]</scope>
    <source>
        <strain evidence="14 15">LVP_AGWG</strain>
    </source>
</reference>
<protein>
    <recommendedName>
        <fullName evidence="4">DNA topoisomerase (ATP-hydrolyzing)</fullName>
        <ecNumber evidence="4">5.6.2.2</ecNumber>
    </recommendedName>
</protein>
<evidence type="ECO:0000256" key="11">
    <source>
        <dbReference type="SAM" id="MobiDB-lite"/>
    </source>
</evidence>
<feature type="region of interest" description="Disordered" evidence="11">
    <location>
        <begin position="127"/>
        <end position="148"/>
    </location>
</feature>
<dbReference type="GO" id="GO:0007131">
    <property type="term" value="P:reciprocal meiotic recombination"/>
    <property type="evidence" value="ECO:0007669"/>
    <property type="project" value="TreeGrafter"/>
</dbReference>
<comment type="cofactor">
    <cofactor evidence="2">
        <name>Mg(2+)</name>
        <dbReference type="ChEBI" id="CHEBI:18420"/>
    </cofactor>
</comment>
<keyword evidence="15" id="KW-1185">Reference proteome</keyword>
<dbReference type="GO" id="GO:0003918">
    <property type="term" value="F:DNA topoisomerase type II (double strand cut, ATP-hydrolyzing) activity"/>
    <property type="evidence" value="ECO:0007669"/>
    <property type="project" value="UniProtKB-UniRule"/>
</dbReference>
<dbReference type="CDD" id="cd00223">
    <property type="entry name" value="TOPRIM_TopoIIB_SPO"/>
    <property type="match status" value="1"/>
</dbReference>
<feature type="region of interest" description="Disordered" evidence="11">
    <location>
        <begin position="40"/>
        <end position="62"/>
    </location>
</feature>
<dbReference type="InterPro" id="IPR034136">
    <property type="entry name" value="TOPRIM_Topo6A/Spo11"/>
</dbReference>
<keyword evidence="5" id="KW-0479">Metal-binding</keyword>
<evidence type="ECO:0000256" key="8">
    <source>
        <dbReference type="ARBA" id="ARBA00023125"/>
    </source>
</evidence>
<dbReference type="SUPFAM" id="SSF56726">
    <property type="entry name" value="DNA topoisomerase IV, alpha subunit"/>
    <property type="match status" value="1"/>
</dbReference>
<dbReference type="Pfam" id="PF04406">
    <property type="entry name" value="TP6A_N"/>
    <property type="match status" value="1"/>
</dbReference>
<dbReference type="PROSITE" id="PS52041">
    <property type="entry name" value="TOPO_IIB"/>
    <property type="match status" value="1"/>
</dbReference>
<dbReference type="OrthoDB" id="5377392at2759"/>
<dbReference type="InterPro" id="IPR004085">
    <property type="entry name" value="TopoVI_A"/>
</dbReference>
<dbReference type="GO" id="GO:0005524">
    <property type="term" value="F:ATP binding"/>
    <property type="evidence" value="ECO:0007669"/>
    <property type="project" value="InterPro"/>
</dbReference>
<accession>A0A6I8TP77</accession>
<dbReference type="GO" id="GO:0000228">
    <property type="term" value="C:nuclear chromosome"/>
    <property type="evidence" value="ECO:0007669"/>
    <property type="project" value="TreeGrafter"/>
</dbReference>
<dbReference type="InterPro" id="IPR002815">
    <property type="entry name" value="Spo11/TopoVI_A"/>
</dbReference>
<keyword evidence="9 10" id="KW-0413">Isomerase</keyword>
<evidence type="ECO:0000259" key="13">
    <source>
        <dbReference type="Pfam" id="PF21180"/>
    </source>
</evidence>
<dbReference type="InParanoid" id="A0A6I8TP77"/>
<dbReference type="PANTHER" id="PTHR10848">
    <property type="entry name" value="MEIOTIC RECOMBINATION PROTEIN SPO11"/>
    <property type="match status" value="1"/>
</dbReference>
<dbReference type="Gene3D" id="1.10.10.10">
    <property type="entry name" value="Winged helix-like DNA-binding domain superfamily/Winged helix DNA-binding domain"/>
    <property type="match status" value="1"/>
</dbReference>
<dbReference type="PANTHER" id="PTHR10848:SF0">
    <property type="entry name" value="MEIOTIC RECOMBINATION PROTEIN SPO11"/>
    <property type="match status" value="1"/>
</dbReference>
<evidence type="ECO:0000256" key="10">
    <source>
        <dbReference type="PROSITE-ProRule" id="PRU01385"/>
    </source>
</evidence>
<dbReference type="InterPro" id="IPR013049">
    <property type="entry name" value="Spo11/TopoVI_A_N"/>
</dbReference>
<dbReference type="AlphaFoldDB" id="A0A6I8TP77"/>
<feature type="domain" description="Spo11/DNA topoisomerase VI subunit A N-terminal" evidence="12">
    <location>
        <begin position="503"/>
        <end position="563"/>
    </location>
</feature>
<dbReference type="EnsemblMetazoa" id="AAEL013702-RC">
    <property type="protein sequence ID" value="AAEL013702-PC"/>
    <property type="gene ID" value="AAEL013702"/>
</dbReference>
<name>A0A6I8TP77_AEDAE</name>
<organism evidence="14 15">
    <name type="scientific">Aedes aegypti</name>
    <name type="common">Yellowfever mosquito</name>
    <name type="synonym">Culex aegypti</name>
    <dbReference type="NCBI Taxonomy" id="7159"/>
    <lineage>
        <taxon>Eukaryota</taxon>
        <taxon>Metazoa</taxon>
        <taxon>Ecdysozoa</taxon>
        <taxon>Arthropoda</taxon>
        <taxon>Hexapoda</taxon>
        <taxon>Insecta</taxon>
        <taxon>Pterygota</taxon>
        <taxon>Neoptera</taxon>
        <taxon>Endopterygota</taxon>
        <taxon>Diptera</taxon>
        <taxon>Nematocera</taxon>
        <taxon>Culicoidea</taxon>
        <taxon>Culicidae</taxon>
        <taxon>Culicinae</taxon>
        <taxon>Aedini</taxon>
        <taxon>Aedes</taxon>
        <taxon>Stegomyia</taxon>
    </lineage>
</organism>
<evidence type="ECO:0000256" key="6">
    <source>
        <dbReference type="ARBA" id="ARBA00022842"/>
    </source>
</evidence>
<keyword evidence="8 10" id="KW-0238">DNA-binding</keyword>
<comment type="catalytic activity">
    <reaction evidence="1 10">
        <text>ATP-dependent breakage, passage and rejoining of double-stranded DNA.</text>
        <dbReference type="EC" id="5.6.2.2"/>
    </reaction>
</comment>
<evidence type="ECO:0000256" key="3">
    <source>
        <dbReference type="ARBA" id="ARBA00006559"/>
    </source>
</evidence>
<sequence length="788" mass="89369">METSYNSGTGEFDVNMFDQYIYKRNESNLDVSLSVPHYNGQHGQHYNMNDHTSNLDDSFFESSSSSSSPARSFFDSSDGSSCSRSISPFGDESPFKADEFFRSSTPESSSESMDVNDDDFFETSSEKALFSEHSSEESDNEEHKDSGFVSVSSRISMPIDAGNTLSMHDVSIESNLPPDEDVDYWSELMTCNRVRHLYSDNKLSLNAEVKDCNEKKLHKSENKSRQYVDLKNSLKQNNRIGILECEEILDHEKPTKGELEHRNEIQDSKLVHSKIPETSKRMENEKSITLTKSSPTNELQIVLENEEQLTNDCLQKCSEASECSGTLTQNSFRSVENTDPITTTKLDCSNAGTYEIQEICATTENTQKQSLPSELNFGAWLPSQSDSLTPQDRSRPTLNVESQETICRFPSAKKNSIIPQLEMGAFCSFDDIPVRQKEIMSTIGAIFQRLSQSELEGSKLVLLVKTRATWDMCAMENDILTRQSTPEESMKTINYHHKHSKPRFVLIVFLLSEIFRMLASGSSCTKRELYYRDPQITINQRCVDECLRDVCFLLKSDLWELNVFCSSKGLIAGPVKFQSKLEETIDCFNSFGTQIPTDVNGLLSIELDADLVLIVEKDTVFRRLLDDGILTRLSKKIIVVTSKGYPDVATRLLLKKIRDEHRIPMYALVDADPFGIEIYCVYKFGSLALSHQSSHLAVPSIQWLGLRPSHTVLLDLKLLPLTPRDESRIRELLRRPYIGQPGCELERELKMLQENNGKAEIESLADISVDYLISEYLPNQLRLVKTQK</sequence>